<feature type="region of interest" description="Disordered" evidence="1">
    <location>
        <begin position="1"/>
        <end position="69"/>
    </location>
</feature>
<feature type="compositionally biased region" description="Low complexity" evidence="1">
    <location>
        <begin position="18"/>
        <end position="35"/>
    </location>
</feature>
<feature type="region of interest" description="Disordered" evidence="1">
    <location>
        <begin position="361"/>
        <end position="404"/>
    </location>
</feature>
<name>A0AAD4QG07_9AGAM</name>
<evidence type="ECO:0000313" key="3">
    <source>
        <dbReference type="Proteomes" id="UP001201163"/>
    </source>
</evidence>
<dbReference type="EMBL" id="JAKELL010000009">
    <property type="protein sequence ID" value="KAH8996360.1"/>
    <property type="molecule type" value="Genomic_DNA"/>
</dbReference>
<reference evidence="2" key="1">
    <citation type="submission" date="2022-01" db="EMBL/GenBank/DDBJ databases">
        <title>Comparative genomics reveals a dynamic genome evolution in the ectomycorrhizal milk-cap (Lactarius) mushrooms.</title>
        <authorList>
            <consortium name="DOE Joint Genome Institute"/>
            <person name="Lebreton A."/>
            <person name="Tang N."/>
            <person name="Kuo A."/>
            <person name="LaButti K."/>
            <person name="Drula E."/>
            <person name="Barry K."/>
            <person name="Clum A."/>
            <person name="Lipzen A."/>
            <person name="Mousain D."/>
            <person name="Ng V."/>
            <person name="Wang R."/>
            <person name="Wang X."/>
            <person name="Dai Y."/>
            <person name="Henrissat B."/>
            <person name="Grigoriev I.V."/>
            <person name="Guerin-Laguette A."/>
            <person name="Yu F."/>
            <person name="Martin F.M."/>
        </authorList>
    </citation>
    <scope>NUCLEOTIDE SEQUENCE</scope>
    <source>
        <strain evidence="2">QP</strain>
    </source>
</reference>
<feature type="region of interest" description="Disordered" evidence="1">
    <location>
        <begin position="248"/>
        <end position="338"/>
    </location>
</feature>
<evidence type="ECO:0008006" key="4">
    <source>
        <dbReference type="Google" id="ProtNLM"/>
    </source>
</evidence>
<feature type="compositionally biased region" description="Low complexity" evidence="1">
    <location>
        <begin position="688"/>
        <end position="702"/>
    </location>
</feature>
<feature type="compositionally biased region" description="Polar residues" evidence="1">
    <location>
        <begin position="124"/>
        <end position="133"/>
    </location>
</feature>
<accession>A0AAD4QG07</accession>
<feature type="compositionally biased region" description="Basic and acidic residues" evidence="1">
    <location>
        <begin position="639"/>
        <end position="661"/>
    </location>
</feature>
<sequence length="894" mass="96077">MSRSEAPASEDGPHGPRSGSPVSTYSGSSPGTSQGKVSMDVDRNARPFPNEFIHTSTHDLSVPNRRATAPFTSPSQLAVAHPMPSSLVNGPPSYNPLPNSLMSVLTNGLDVVHARAIAAHLTVADSTSQSPADSRQPVSLDPSPPSPVSPTSSFGRPRANTTPQPLVSSLRDEDVGLAGGPSDEIVSPLSSPDRATRHPASLTPGSPARRTVAPHLTPVPPFPPKFSIEGVPARLSPALITRQPQHPILTLPPISSASSPTSVPRRRSQSLRSMPALPREGTEDLDPAEHDDAILDDLEEEEEGTGDEDEEGEAEETAVTEHPDTLSEDGDSIPSPRSSVILQMPRAGILPTVEISPLDMSFLHSNNGPTHRRDDKTPADNSRRDDYFSLNIPDPGTSRTPLHNSRQFPAAWTSARTSPVLPTSIPSPNILAAAWAPTPRVLPTPSTPTLSALPTVYRQGSRSMIDISEILKKEQRSPEVAAKTPKSPVRTSVAEADTAGAATGDPETLLGPSLRRRLSMPTFGRSSTPPPYPQFRFGDRGPAIQPRDEEGCERLPRYTNDIYLRAIMPRKMEFSAPGVQARDRKWRRTLCVLEGTSFRVYKCPPAAAGKGLIGNLWEKTVGVGDIASPTQTGVAGTKAKKEKERERERELAVETKLDRAEGAPPQSPSSPTSVSAGTSSQVASGQVTPRSSSTSRSRLLPSNFRKRKRIASDAQSTSRTEGFARHSFSNLRTVSSQSTFRSGPGAASGSALHASASCPIPNSTTIELASPATGTSRTPRQPRAKRRHLWVDDPAVPQPQQQDLLQAYALHNSESGLGTDYSKRRNVIRIRMEGQQFLLQAPDVASVVDWIEGFQAAANIAQDLDVRPMPKGPLFPRRRRRRNRATVAPTPATS</sequence>
<feature type="compositionally biased region" description="Polar residues" evidence="1">
    <location>
        <begin position="760"/>
        <end position="779"/>
    </location>
</feature>
<evidence type="ECO:0000256" key="1">
    <source>
        <dbReference type="SAM" id="MobiDB-lite"/>
    </source>
</evidence>
<feature type="compositionally biased region" description="Low complexity" evidence="1">
    <location>
        <begin position="885"/>
        <end position="894"/>
    </location>
</feature>
<dbReference type="Gene3D" id="2.30.29.30">
    <property type="entry name" value="Pleckstrin-homology domain (PH domain)/Phosphotyrosine-binding domain (PTB)"/>
    <property type="match status" value="2"/>
</dbReference>
<feature type="compositionally biased region" description="Low complexity" evidence="1">
    <location>
        <begin position="669"/>
        <end position="681"/>
    </location>
</feature>
<feature type="compositionally biased region" description="Polar residues" evidence="1">
    <location>
        <begin position="727"/>
        <end position="741"/>
    </location>
</feature>
<dbReference type="PANTHER" id="PTHR37283:SF1">
    <property type="entry name" value="PH DOMAIN-CONTAINING PROTEIN YHR131C"/>
    <property type="match status" value="1"/>
</dbReference>
<keyword evidence="3" id="KW-1185">Reference proteome</keyword>
<feature type="region of interest" description="Disordered" evidence="1">
    <location>
        <begin position="474"/>
        <end position="548"/>
    </location>
</feature>
<dbReference type="PANTHER" id="PTHR37283">
    <property type="entry name" value="PH DOMAIN-CONTAINING PROTEIN YHR131C"/>
    <property type="match status" value="1"/>
</dbReference>
<organism evidence="2 3">
    <name type="scientific">Lactarius akahatsu</name>
    <dbReference type="NCBI Taxonomy" id="416441"/>
    <lineage>
        <taxon>Eukaryota</taxon>
        <taxon>Fungi</taxon>
        <taxon>Dikarya</taxon>
        <taxon>Basidiomycota</taxon>
        <taxon>Agaricomycotina</taxon>
        <taxon>Agaricomycetes</taxon>
        <taxon>Russulales</taxon>
        <taxon>Russulaceae</taxon>
        <taxon>Lactarius</taxon>
    </lineage>
</organism>
<feature type="region of interest" description="Disordered" evidence="1">
    <location>
        <begin position="868"/>
        <end position="894"/>
    </location>
</feature>
<feature type="compositionally biased region" description="Basic and acidic residues" evidence="1">
    <location>
        <begin position="371"/>
        <end position="387"/>
    </location>
</feature>
<dbReference type="InterPro" id="IPR011993">
    <property type="entry name" value="PH-like_dom_sf"/>
</dbReference>
<gene>
    <name evidence="2" type="ORF">EDB92DRAFT_1942739</name>
</gene>
<feature type="compositionally biased region" description="Polar residues" evidence="1">
    <location>
        <begin position="253"/>
        <end position="262"/>
    </location>
</feature>
<dbReference type="AlphaFoldDB" id="A0AAD4QG07"/>
<comment type="caution">
    <text evidence="2">The sequence shown here is derived from an EMBL/GenBank/DDBJ whole genome shotgun (WGS) entry which is preliminary data.</text>
</comment>
<protein>
    <recommendedName>
        <fullName evidence="4">PH domain-containing protein</fullName>
    </recommendedName>
</protein>
<dbReference type="Proteomes" id="UP001201163">
    <property type="component" value="Unassembled WGS sequence"/>
</dbReference>
<proteinExistence type="predicted"/>
<feature type="region of interest" description="Disordered" evidence="1">
    <location>
        <begin position="626"/>
        <end position="785"/>
    </location>
</feature>
<feature type="compositionally biased region" description="Low complexity" evidence="1">
    <location>
        <begin position="742"/>
        <end position="757"/>
    </location>
</feature>
<evidence type="ECO:0000313" key="2">
    <source>
        <dbReference type="EMBL" id="KAH8996360.1"/>
    </source>
</evidence>
<feature type="compositionally biased region" description="Low complexity" evidence="1">
    <location>
        <begin position="494"/>
        <end position="507"/>
    </location>
</feature>
<feature type="compositionally biased region" description="Acidic residues" evidence="1">
    <location>
        <begin position="294"/>
        <end position="318"/>
    </location>
</feature>
<dbReference type="SUPFAM" id="SSF50729">
    <property type="entry name" value="PH domain-like"/>
    <property type="match status" value="1"/>
</dbReference>
<feature type="region of interest" description="Disordered" evidence="1">
    <location>
        <begin position="123"/>
        <end position="221"/>
    </location>
</feature>